<dbReference type="RefSeq" id="WP_200311660.1">
    <property type="nucleotide sequence ID" value="NZ_JAENIM010000041.1"/>
</dbReference>
<keyword evidence="1" id="KW-0175">Coiled coil</keyword>
<evidence type="ECO:0000256" key="1">
    <source>
        <dbReference type="SAM" id="Coils"/>
    </source>
</evidence>
<evidence type="ECO:0000313" key="3">
    <source>
        <dbReference type="Proteomes" id="UP000624703"/>
    </source>
</evidence>
<evidence type="ECO:0000313" key="2">
    <source>
        <dbReference type="EMBL" id="MBK1791641.1"/>
    </source>
</evidence>
<sequence length="266" mass="28902">MSKIFISLAVVFSLMGAFLWSKNGTALEKNKQDTENAEQKYAQLQKTFTQSVAELNGLNDDIKQAEADIEESQAKLAEVSKQREEIKSKVASIESKHDDLVAALERAKEDSADLPKPDVIIPQIKELKARSLQVATDLADAESQLANLNQQKARTDVELANFNEKLAATRSGKSFPNLKTRVSAVYRNWGFVLLSAGDKQGVVTGSILDVVRDEEVVAKLQVTAVEANKASANIVRESVAEGVNLHPGDVVIAEQTISASEVAVIK</sequence>
<dbReference type="AlphaFoldDB" id="A0A8J7MF96"/>
<gene>
    <name evidence="2" type="ORF">JIN82_10810</name>
</gene>
<name>A0A8J7MF96_9BACT</name>
<dbReference type="EMBL" id="JAENIM010000041">
    <property type="protein sequence ID" value="MBK1791641.1"/>
    <property type="molecule type" value="Genomic_DNA"/>
</dbReference>
<organism evidence="2 3">
    <name type="scientific">Persicirhabdus sediminis</name>
    <dbReference type="NCBI Taxonomy" id="454144"/>
    <lineage>
        <taxon>Bacteria</taxon>
        <taxon>Pseudomonadati</taxon>
        <taxon>Verrucomicrobiota</taxon>
        <taxon>Verrucomicrobiia</taxon>
        <taxon>Verrucomicrobiales</taxon>
        <taxon>Verrucomicrobiaceae</taxon>
        <taxon>Persicirhabdus</taxon>
    </lineage>
</organism>
<proteinExistence type="predicted"/>
<comment type="caution">
    <text evidence="2">The sequence shown here is derived from an EMBL/GenBank/DDBJ whole genome shotgun (WGS) entry which is preliminary data.</text>
</comment>
<dbReference type="Proteomes" id="UP000624703">
    <property type="component" value="Unassembled WGS sequence"/>
</dbReference>
<reference evidence="2" key="1">
    <citation type="submission" date="2021-01" db="EMBL/GenBank/DDBJ databases">
        <title>Modified the classification status of verrucomicrobia.</title>
        <authorList>
            <person name="Feng X."/>
        </authorList>
    </citation>
    <scope>NUCLEOTIDE SEQUENCE</scope>
    <source>
        <strain evidence="2">_KCTC 22039</strain>
    </source>
</reference>
<feature type="coiled-coil region" evidence="1">
    <location>
        <begin position="27"/>
        <end position="165"/>
    </location>
</feature>
<accession>A0A8J7MF96</accession>
<keyword evidence="3" id="KW-1185">Reference proteome</keyword>
<protein>
    <submittedName>
        <fullName evidence="2">Uncharacterized protein</fullName>
    </submittedName>
</protein>
<dbReference type="Gene3D" id="1.20.5.340">
    <property type="match status" value="1"/>
</dbReference>